<dbReference type="GO" id="GO:0005886">
    <property type="term" value="C:plasma membrane"/>
    <property type="evidence" value="ECO:0007669"/>
    <property type="project" value="TreeGrafter"/>
</dbReference>
<evidence type="ECO:0000256" key="2">
    <source>
        <dbReference type="ARBA" id="ARBA00022598"/>
    </source>
</evidence>
<evidence type="ECO:0000256" key="1">
    <source>
        <dbReference type="ARBA" id="ARBA00006432"/>
    </source>
</evidence>
<keyword evidence="2" id="KW-0436">Ligase</keyword>
<dbReference type="GO" id="GO:0071766">
    <property type="term" value="P:Actinobacterium-type cell wall biogenesis"/>
    <property type="evidence" value="ECO:0007669"/>
    <property type="project" value="UniProtKB-ARBA"/>
</dbReference>
<dbReference type="InterPro" id="IPR045851">
    <property type="entry name" value="AMP-bd_C_sf"/>
</dbReference>
<protein>
    <submittedName>
        <fullName evidence="6">Acyl-CoA synthetase</fullName>
    </submittedName>
</protein>
<dbReference type="Pfam" id="PF00501">
    <property type="entry name" value="AMP-binding"/>
    <property type="match status" value="1"/>
</dbReference>
<proteinExistence type="inferred from homology"/>
<dbReference type="Gene3D" id="3.40.50.12780">
    <property type="entry name" value="N-terminal domain of ligase-like"/>
    <property type="match status" value="1"/>
</dbReference>
<dbReference type="Proteomes" id="UP000298860">
    <property type="component" value="Unassembled WGS sequence"/>
</dbReference>
<dbReference type="SUPFAM" id="SSF56801">
    <property type="entry name" value="Acetyl-CoA synthetase-like"/>
    <property type="match status" value="1"/>
</dbReference>
<sequence length="602" mass="64061">MPWTPGEPSRPELGTLVDLCRHRAAERPDRRTFVFLDNGVDESDSLTLGQLDLRARAIAARLGKYAPAGGRALLSYPPGLDFVSAFFGCLYAGIIAVPCPPIVRSPHDARHTRLRAIAESCEPELLLSDAGTLDKVDPLLHGMPYLSRLTPVATDEVDAADAERWSPCPIDPDTVAYLQYTSGTVQRPRGVVLTHGNVMHNLALIVANGSGERDDLANVPPAVSWLPVFHDMGLISNVVQPVFVGYDAVLMSPATFVRHPFNWLRAISDRRAGISAASSFGYELCVRRVSEQQRRSLDLSAWRMALIGADAVRAEVIDEFSAAFAPCGFRREAFFPSYGMAESTVMVSGGPVEREPVIERFDAAALAKGVARPAEPGAAARRLVGCGQVQPSLVAAVVDPVTGEPCAADEVGEILVSGPSIGKGYWNAPEASARTFRAVVPGHGGREFLRTGSLGFLNAGQLFVTCRVTDLIVLDGAQHYPQDIEATASGSHEAVRDGFCAALAVPDGAAERLVVLAEIASRYRALPDGAETAGEPPAGRGAVPAAELRRAIRDAVAAAHGLTVHDVVLLKTGSLPFTTSGKLRRAECRARYRAGDLTADAG</sequence>
<comment type="caution">
    <text evidence="6">The sequence shown here is derived from an EMBL/GenBank/DDBJ whole genome shotgun (WGS) entry which is preliminary data.</text>
</comment>
<dbReference type="EMBL" id="BJFL01000041">
    <property type="protein sequence ID" value="GDY33390.1"/>
    <property type="molecule type" value="Genomic_DNA"/>
</dbReference>
<dbReference type="GO" id="GO:0016874">
    <property type="term" value="F:ligase activity"/>
    <property type="evidence" value="ECO:0007669"/>
    <property type="project" value="UniProtKB-KW"/>
</dbReference>
<dbReference type="Gene3D" id="3.30.300.30">
    <property type="match status" value="1"/>
</dbReference>
<accession>A0A4D4JEC5</accession>
<feature type="domain" description="AMP-dependent synthetase/ligase" evidence="5">
    <location>
        <begin position="21"/>
        <end position="426"/>
    </location>
</feature>
<dbReference type="FunFam" id="3.40.50.12780:FF:000013">
    <property type="entry name" value="Long-chain-fatty-acid--AMP ligase FadD32"/>
    <property type="match status" value="1"/>
</dbReference>
<dbReference type="PANTHER" id="PTHR22754:SF32">
    <property type="entry name" value="DISCO-INTERACTING PROTEIN 2"/>
    <property type="match status" value="1"/>
</dbReference>
<name>A0A4D4JEC5_9PSEU</name>
<evidence type="ECO:0000259" key="5">
    <source>
        <dbReference type="Pfam" id="PF00501"/>
    </source>
</evidence>
<evidence type="ECO:0000313" key="6">
    <source>
        <dbReference type="EMBL" id="GDY33390.1"/>
    </source>
</evidence>
<dbReference type="PANTHER" id="PTHR22754">
    <property type="entry name" value="DISCO-INTERACTING PROTEIN 2 DIP2 -RELATED"/>
    <property type="match status" value="1"/>
</dbReference>
<dbReference type="CDD" id="cd05931">
    <property type="entry name" value="FAAL"/>
    <property type="match status" value="1"/>
</dbReference>
<dbReference type="GO" id="GO:0006633">
    <property type="term" value="P:fatty acid biosynthetic process"/>
    <property type="evidence" value="ECO:0007669"/>
    <property type="project" value="TreeGrafter"/>
</dbReference>
<dbReference type="AlphaFoldDB" id="A0A4D4JEC5"/>
<gene>
    <name evidence="6" type="ORF">GTS_50230</name>
</gene>
<evidence type="ECO:0000256" key="3">
    <source>
        <dbReference type="ARBA" id="ARBA00022832"/>
    </source>
</evidence>
<dbReference type="InterPro" id="IPR042099">
    <property type="entry name" value="ANL_N_sf"/>
</dbReference>
<keyword evidence="4" id="KW-0443">Lipid metabolism</keyword>
<dbReference type="InterPro" id="IPR000873">
    <property type="entry name" value="AMP-dep_synth/lig_dom"/>
</dbReference>
<dbReference type="GO" id="GO:0070566">
    <property type="term" value="F:adenylyltransferase activity"/>
    <property type="evidence" value="ECO:0007669"/>
    <property type="project" value="TreeGrafter"/>
</dbReference>
<reference evidence="7" key="1">
    <citation type="submission" date="2019-04" db="EMBL/GenBank/DDBJ databases">
        <title>Draft genome sequence of Pseudonocardiaceae bacterium SL3-2-4.</title>
        <authorList>
            <person name="Ningsih F."/>
            <person name="Yokota A."/>
            <person name="Sakai Y."/>
            <person name="Nanatani K."/>
            <person name="Yabe S."/>
            <person name="Oetari A."/>
            <person name="Sjamsuridzal W."/>
        </authorList>
    </citation>
    <scope>NUCLEOTIDE SEQUENCE [LARGE SCALE GENOMIC DNA]</scope>
    <source>
        <strain evidence="7">SL3-2-4</strain>
    </source>
</reference>
<keyword evidence="3" id="KW-0276">Fatty acid metabolism</keyword>
<evidence type="ECO:0000256" key="4">
    <source>
        <dbReference type="ARBA" id="ARBA00023098"/>
    </source>
</evidence>
<dbReference type="InterPro" id="IPR040097">
    <property type="entry name" value="FAAL/FAAC"/>
</dbReference>
<organism evidence="6 7">
    <name type="scientific">Gandjariella thermophila</name>
    <dbReference type="NCBI Taxonomy" id="1931992"/>
    <lineage>
        <taxon>Bacteria</taxon>
        <taxon>Bacillati</taxon>
        <taxon>Actinomycetota</taxon>
        <taxon>Actinomycetes</taxon>
        <taxon>Pseudonocardiales</taxon>
        <taxon>Pseudonocardiaceae</taxon>
        <taxon>Gandjariella</taxon>
    </lineage>
</organism>
<comment type="similarity">
    <text evidence="1">Belongs to the ATP-dependent AMP-binding enzyme family.</text>
</comment>
<evidence type="ECO:0000313" key="7">
    <source>
        <dbReference type="Proteomes" id="UP000298860"/>
    </source>
</evidence>
<dbReference type="OrthoDB" id="3671040at2"/>
<keyword evidence="7" id="KW-1185">Reference proteome</keyword>
<dbReference type="RefSeq" id="WP_137816341.1">
    <property type="nucleotide sequence ID" value="NZ_BJFL01000041.1"/>
</dbReference>